<name>A0A6A6FJK2_9PEZI</name>
<feature type="region of interest" description="Disordered" evidence="1">
    <location>
        <begin position="308"/>
        <end position="328"/>
    </location>
</feature>
<feature type="domain" description="Rhodopsin" evidence="3">
    <location>
        <begin position="38"/>
        <end position="219"/>
    </location>
</feature>
<evidence type="ECO:0000256" key="1">
    <source>
        <dbReference type="SAM" id="MobiDB-lite"/>
    </source>
</evidence>
<dbReference type="InterPro" id="IPR049326">
    <property type="entry name" value="Rhodopsin_dom_fungi"/>
</dbReference>
<keyword evidence="2" id="KW-0812">Transmembrane</keyword>
<dbReference type="EMBL" id="ML992670">
    <property type="protein sequence ID" value="KAF2213583.1"/>
    <property type="molecule type" value="Genomic_DNA"/>
</dbReference>
<evidence type="ECO:0000313" key="4">
    <source>
        <dbReference type="EMBL" id="KAF2213583.1"/>
    </source>
</evidence>
<sequence>VQHSMARFAANTTSDSSASVWVVTILAISYSCLTLGTRVYFRSSSWVVEDNTILAATILACGEYGATMYAANHGVGLSLALLSESDRHVVNTTLRASHVLFFIALTLSKLSVTLLMLRIFSNLQSRLASAACTSVTVAVIAWGVASTLATSVGCEPAPVRAERGEQICPGYKQRWLTITVAACIIETSIAALPALLCINLRMDFGKKVKVFLAFAFRLGYVISMTVLEWGWLIFKHSCAFFAAPLLAEVVVWQQSALCYSLLSATIPVSLNFISQFATGASAALSTARKSSTLGSSIRFGNLSLSGKSKFSGSTVSEPRGTFARQTEQIRHTPKRHEFGGVAYPRNYAFQLPKVEIAGVIPDLPD</sequence>
<accession>A0A6A6FJK2</accession>
<dbReference type="AlphaFoldDB" id="A0A6A6FJK2"/>
<feature type="transmembrane region" description="Helical" evidence="2">
    <location>
        <begin position="20"/>
        <end position="41"/>
    </location>
</feature>
<dbReference type="OrthoDB" id="3918601at2759"/>
<dbReference type="Pfam" id="PF20684">
    <property type="entry name" value="Fung_rhodopsin"/>
    <property type="match status" value="1"/>
</dbReference>
<feature type="transmembrane region" description="Helical" evidence="2">
    <location>
        <begin position="175"/>
        <end position="198"/>
    </location>
</feature>
<organism evidence="4 5">
    <name type="scientific">Cercospora zeae-maydis SCOH1-5</name>
    <dbReference type="NCBI Taxonomy" id="717836"/>
    <lineage>
        <taxon>Eukaryota</taxon>
        <taxon>Fungi</taxon>
        <taxon>Dikarya</taxon>
        <taxon>Ascomycota</taxon>
        <taxon>Pezizomycotina</taxon>
        <taxon>Dothideomycetes</taxon>
        <taxon>Dothideomycetidae</taxon>
        <taxon>Mycosphaerellales</taxon>
        <taxon>Mycosphaerellaceae</taxon>
        <taxon>Cercospora</taxon>
    </lineage>
</organism>
<feature type="transmembrane region" description="Helical" evidence="2">
    <location>
        <begin position="99"/>
        <end position="120"/>
    </location>
</feature>
<evidence type="ECO:0000259" key="3">
    <source>
        <dbReference type="Pfam" id="PF20684"/>
    </source>
</evidence>
<dbReference type="PANTHER" id="PTHR39614:SF2">
    <property type="entry name" value="INTEGRAL MEMBRANE PROTEIN"/>
    <property type="match status" value="1"/>
</dbReference>
<evidence type="ECO:0000256" key="2">
    <source>
        <dbReference type="SAM" id="Phobius"/>
    </source>
</evidence>
<keyword evidence="5" id="KW-1185">Reference proteome</keyword>
<keyword evidence="2" id="KW-1133">Transmembrane helix</keyword>
<reference evidence="4" key="1">
    <citation type="journal article" date="2020" name="Stud. Mycol.">
        <title>101 Dothideomycetes genomes: a test case for predicting lifestyles and emergence of pathogens.</title>
        <authorList>
            <person name="Haridas S."/>
            <person name="Albert R."/>
            <person name="Binder M."/>
            <person name="Bloem J."/>
            <person name="Labutti K."/>
            <person name="Salamov A."/>
            <person name="Andreopoulos B."/>
            <person name="Baker S."/>
            <person name="Barry K."/>
            <person name="Bills G."/>
            <person name="Bluhm B."/>
            <person name="Cannon C."/>
            <person name="Castanera R."/>
            <person name="Culley D."/>
            <person name="Daum C."/>
            <person name="Ezra D."/>
            <person name="Gonzalez J."/>
            <person name="Henrissat B."/>
            <person name="Kuo A."/>
            <person name="Liang C."/>
            <person name="Lipzen A."/>
            <person name="Lutzoni F."/>
            <person name="Magnuson J."/>
            <person name="Mondo S."/>
            <person name="Nolan M."/>
            <person name="Ohm R."/>
            <person name="Pangilinan J."/>
            <person name="Park H.-J."/>
            <person name="Ramirez L."/>
            <person name="Alfaro M."/>
            <person name="Sun H."/>
            <person name="Tritt A."/>
            <person name="Yoshinaga Y."/>
            <person name="Zwiers L.-H."/>
            <person name="Turgeon B."/>
            <person name="Goodwin S."/>
            <person name="Spatafora J."/>
            <person name="Crous P."/>
            <person name="Grigoriev I."/>
        </authorList>
    </citation>
    <scope>NUCLEOTIDE SEQUENCE</scope>
    <source>
        <strain evidence="4">SCOH1-5</strain>
    </source>
</reference>
<evidence type="ECO:0000313" key="5">
    <source>
        <dbReference type="Proteomes" id="UP000799539"/>
    </source>
</evidence>
<feature type="non-terminal residue" evidence="4">
    <location>
        <position position="1"/>
    </location>
</feature>
<protein>
    <recommendedName>
        <fullName evidence="3">Rhodopsin domain-containing protein</fullName>
    </recommendedName>
</protein>
<dbReference type="Proteomes" id="UP000799539">
    <property type="component" value="Unassembled WGS sequence"/>
</dbReference>
<feature type="transmembrane region" description="Helical" evidence="2">
    <location>
        <begin position="210"/>
        <end position="234"/>
    </location>
</feature>
<gene>
    <name evidence="4" type="ORF">CERZMDRAFT_39079</name>
</gene>
<proteinExistence type="predicted"/>
<dbReference type="PANTHER" id="PTHR39614">
    <property type="entry name" value="INTEGRAL MEMBRANE PROTEIN"/>
    <property type="match status" value="1"/>
</dbReference>
<feature type="transmembrane region" description="Helical" evidence="2">
    <location>
        <begin position="127"/>
        <end position="145"/>
    </location>
</feature>
<keyword evidence="2" id="KW-0472">Membrane</keyword>